<dbReference type="AlphaFoldDB" id="A0A817ZIJ9"/>
<dbReference type="EMBL" id="CAJNYU010000876">
    <property type="protein sequence ID" value="CAF3395290.1"/>
    <property type="molecule type" value="Genomic_DNA"/>
</dbReference>
<name>A0A817ZIJ9_9BILA</name>
<evidence type="ECO:0000313" key="1">
    <source>
        <dbReference type="EMBL" id="CAF3395290.1"/>
    </source>
</evidence>
<sequence length="132" mass="14973">IISYFKYDMLKQTTLDKLLRSAPLTTTVKNAQSEKKLNDGTCFSNNDDVNKTSLKEKEVIANENQAEIIIDLSDENETCTSSNIVVDHDYDHDYSIQTENEVTVTSTSPVTLPKKKIGRYLTTWGTTTRYIL</sequence>
<organism evidence="1 3">
    <name type="scientific">Rotaria socialis</name>
    <dbReference type="NCBI Taxonomy" id="392032"/>
    <lineage>
        <taxon>Eukaryota</taxon>
        <taxon>Metazoa</taxon>
        <taxon>Spiralia</taxon>
        <taxon>Gnathifera</taxon>
        <taxon>Rotifera</taxon>
        <taxon>Eurotatoria</taxon>
        <taxon>Bdelloidea</taxon>
        <taxon>Philodinida</taxon>
        <taxon>Philodinidae</taxon>
        <taxon>Rotaria</taxon>
    </lineage>
</organism>
<gene>
    <name evidence="1" type="ORF">FME351_LOCUS8535</name>
    <name evidence="2" type="ORF">HFQ381_LOCUS15927</name>
</gene>
<dbReference type="EMBL" id="CAJOBO010001105">
    <property type="protein sequence ID" value="CAF4338299.1"/>
    <property type="molecule type" value="Genomic_DNA"/>
</dbReference>
<protein>
    <submittedName>
        <fullName evidence="1">Uncharacterized protein</fullName>
    </submittedName>
</protein>
<evidence type="ECO:0000313" key="3">
    <source>
        <dbReference type="Proteomes" id="UP000663869"/>
    </source>
</evidence>
<feature type="non-terminal residue" evidence="1">
    <location>
        <position position="1"/>
    </location>
</feature>
<reference evidence="1" key="1">
    <citation type="submission" date="2021-02" db="EMBL/GenBank/DDBJ databases">
        <authorList>
            <person name="Nowell W R."/>
        </authorList>
    </citation>
    <scope>NUCLEOTIDE SEQUENCE</scope>
</reference>
<dbReference type="Proteomes" id="UP000663851">
    <property type="component" value="Unassembled WGS sequence"/>
</dbReference>
<proteinExistence type="predicted"/>
<dbReference type="Proteomes" id="UP000663869">
    <property type="component" value="Unassembled WGS sequence"/>
</dbReference>
<comment type="caution">
    <text evidence="1">The sequence shown here is derived from an EMBL/GenBank/DDBJ whole genome shotgun (WGS) entry which is preliminary data.</text>
</comment>
<accession>A0A817ZIJ9</accession>
<evidence type="ECO:0000313" key="2">
    <source>
        <dbReference type="EMBL" id="CAF4338299.1"/>
    </source>
</evidence>